<dbReference type="InterPro" id="IPR036527">
    <property type="entry name" value="SCP2_sterol-bd_dom_sf"/>
</dbReference>
<dbReference type="GO" id="GO:0046872">
    <property type="term" value="F:metal ion binding"/>
    <property type="evidence" value="ECO:0007669"/>
    <property type="project" value="InterPro"/>
</dbReference>
<evidence type="ECO:0000313" key="4">
    <source>
        <dbReference type="Proteomes" id="UP000257479"/>
    </source>
</evidence>
<comment type="caution">
    <text evidence="3">The sequence shown here is derived from an EMBL/GenBank/DDBJ whole genome shotgun (WGS) entry which is preliminary data.</text>
</comment>
<dbReference type="SUPFAM" id="SSF109854">
    <property type="entry name" value="DinB/YfiT-like putative metalloenzymes"/>
    <property type="match status" value="1"/>
</dbReference>
<dbReference type="Pfam" id="PF11716">
    <property type="entry name" value="MDMPI_N"/>
    <property type="match status" value="1"/>
</dbReference>
<evidence type="ECO:0000259" key="2">
    <source>
        <dbReference type="Pfam" id="PF11716"/>
    </source>
</evidence>
<evidence type="ECO:0000313" key="3">
    <source>
        <dbReference type="EMBL" id="HAN25287.1"/>
    </source>
</evidence>
<dbReference type="Proteomes" id="UP000257479">
    <property type="component" value="Unassembled WGS sequence"/>
</dbReference>
<organism evidence="3 4">
    <name type="scientific">Microbacterium ginsengisoli</name>
    <dbReference type="NCBI Taxonomy" id="400772"/>
    <lineage>
        <taxon>Bacteria</taxon>
        <taxon>Bacillati</taxon>
        <taxon>Actinomycetota</taxon>
        <taxon>Actinomycetes</taxon>
        <taxon>Micrococcales</taxon>
        <taxon>Microbacteriaceae</taxon>
        <taxon>Microbacterium</taxon>
    </lineage>
</organism>
<dbReference type="AlphaFoldDB" id="A0A3C1KF35"/>
<protein>
    <recommendedName>
        <fullName evidence="5">SCP2 domain-containing protein</fullName>
    </recommendedName>
</protein>
<dbReference type="SUPFAM" id="SSF55718">
    <property type="entry name" value="SCP-like"/>
    <property type="match status" value="1"/>
</dbReference>
<gene>
    <name evidence="3" type="ORF">DCP95_12065</name>
</gene>
<dbReference type="Pfam" id="PF07398">
    <property type="entry name" value="MDMPI_C"/>
    <property type="match status" value="1"/>
</dbReference>
<evidence type="ECO:0000259" key="1">
    <source>
        <dbReference type="Pfam" id="PF07398"/>
    </source>
</evidence>
<accession>A0A3C1KF35</accession>
<feature type="domain" description="MDMPI C-terminal" evidence="1">
    <location>
        <begin position="99"/>
        <end position="191"/>
    </location>
</feature>
<dbReference type="InterPro" id="IPR024344">
    <property type="entry name" value="MDMPI_metal-binding"/>
</dbReference>
<proteinExistence type="predicted"/>
<name>A0A3C1KF35_9MICO</name>
<feature type="domain" description="Mycothiol-dependent maleylpyruvate isomerase metal-binding" evidence="2">
    <location>
        <begin position="14"/>
        <end position="83"/>
    </location>
</feature>
<sequence length="203" mass="21854">MPDPENLFDFAIAARFMEEAVSMSPDEFASAVAAIADARVTDLESLDPSVVDEPSMTPVGPQAYGNFLQIRVFDLWVHNRDIAIPLGVELPDGGPTAEQALNEVHRSMGYIAGKKIGLEDGMSMTVEVTGGAPRTMHIAVDGRAGLVDALDDPTFTLTADTETFVMLACGRVDPQARIDGGRISWTGDSEWGEKAAHNLRFTM</sequence>
<dbReference type="EMBL" id="DMNG01000207">
    <property type="protein sequence ID" value="HAN25287.1"/>
    <property type="molecule type" value="Genomic_DNA"/>
</dbReference>
<dbReference type="Gene3D" id="1.20.120.450">
    <property type="entry name" value="dinb family like domain"/>
    <property type="match status" value="1"/>
</dbReference>
<reference evidence="3 4" key="1">
    <citation type="journal article" date="2018" name="Nat. Biotechnol.">
        <title>A standardized bacterial taxonomy based on genome phylogeny substantially revises the tree of life.</title>
        <authorList>
            <person name="Parks D.H."/>
            <person name="Chuvochina M."/>
            <person name="Waite D.W."/>
            <person name="Rinke C."/>
            <person name="Skarshewski A."/>
            <person name="Chaumeil P.A."/>
            <person name="Hugenholtz P."/>
        </authorList>
    </citation>
    <scope>NUCLEOTIDE SEQUENCE [LARGE SCALE GENOMIC DNA]</scope>
    <source>
        <strain evidence="3">UBA9152</strain>
    </source>
</reference>
<evidence type="ECO:0008006" key="5">
    <source>
        <dbReference type="Google" id="ProtNLM"/>
    </source>
</evidence>
<dbReference type="InterPro" id="IPR034660">
    <property type="entry name" value="DinB/YfiT-like"/>
</dbReference>
<dbReference type="InterPro" id="IPR010872">
    <property type="entry name" value="MDMPI_C-term_domain"/>
</dbReference>